<evidence type="ECO:0000313" key="12">
    <source>
        <dbReference type="EMBL" id="APR04277.1"/>
    </source>
</evidence>
<dbReference type="InterPro" id="IPR014730">
    <property type="entry name" value="ETF_a/b_N"/>
</dbReference>
<keyword evidence="13" id="KW-1185">Reference proteome</keyword>
<feature type="domain" description="Electron transfer flavoprotein alpha/beta-subunit N-terminal" evidence="11">
    <location>
        <begin position="3"/>
        <end position="185"/>
    </location>
</feature>
<proteinExistence type="inferred from homology"/>
<reference evidence="12 13" key="1">
    <citation type="submission" date="2016-12" db="EMBL/GenBank/DDBJ databases">
        <title>Complete genome sequence of Thauera chlorobenzoica, a Betaproteobacterium degrading haloaromatics anaerobically to CO2 and halides.</title>
        <authorList>
            <person name="Goris T."/>
            <person name="Mergelsberg M."/>
            <person name="Boll M."/>
        </authorList>
    </citation>
    <scope>NUCLEOTIDE SEQUENCE [LARGE SCALE GENOMIC DNA]</scope>
    <source>
        <strain evidence="12 13">3CB1</strain>
    </source>
</reference>
<accession>A0A1L6FBH4</accession>
<dbReference type="STRING" id="96773.Tchl_1418"/>
<dbReference type="Gene3D" id="3.40.50.1220">
    <property type="entry name" value="TPP-binding domain"/>
    <property type="match status" value="1"/>
</dbReference>
<keyword evidence="4" id="KW-0285">Flavoprotein</keyword>
<dbReference type="InterPro" id="IPR029035">
    <property type="entry name" value="DHS-like_NAD/FAD-binding_dom"/>
</dbReference>
<dbReference type="OrthoDB" id="9770286at2"/>
<dbReference type="CDD" id="cd01715">
    <property type="entry name" value="ETF_alpha"/>
    <property type="match status" value="1"/>
</dbReference>
<evidence type="ECO:0000313" key="13">
    <source>
        <dbReference type="Proteomes" id="UP000185739"/>
    </source>
</evidence>
<dbReference type="InterPro" id="IPR033947">
    <property type="entry name" value="ETF_alpha_N"/>
</dbReference>
<evidence type="ECO:0000256" key="6">
    <source>
        <dbReference type="ARBA" id="ARBA00022982"/>
    </source>
</evidence>
<evidence type="ECO:0000259" key="11">
    <source>
        <dbReference type="SMART" id="SM00893"/>
    </source>
</evidence>
<dbReference type="PANTHER" id="PTHR43153:SF1">
    <property type="entry name" value="ELECTRON TRANSFER FLAVOPROTEIN SUBUNIT ALPHA, MITOCHONDRIAL"/>
    <property type="match status" value="1"/>
</dbReference>
<evidence type="ECO:0000256" key="1">
    <source>
        <dbReference type="ARBA" id="ARBA00005817"/>
    </source>
</evidence>
<dbReference type="InterPro" id="IPR018206">
    <property type="entry name" value="ETF_asu_C_CS"/>
</dbReference>
<name>A0A1L6FBH4_9RHOO</name>
<dbReference type="SMART" id="SM00893">
    <property type="entry name" value="ETF"/>
    <property type="match status" value="1"/>
</dbReference>
<dbReference type="InterPro" id="IPR001308">
    <property type="entry name" value="ETF_a/FixB"/>
</dbReference>
<evidence type="ECO:0000256" key="4">
    <source>
        <dbReference type="ARBA" id="ARBA00022630"/>
    </source>
</evidence>
<comment type="subunit">
    <text evidence="2">Heterodimer of an alpha and a beta subunit.</text>
</comment>
<dbReference type="FunFam" id="3.40.50.1220:FF:000001">
    <property type="entry name" value="Electron transfer flavoprotein, alpha subunit"/>
    <property type="match status" value="1"/>
</dbReference>
<evidence type="ECO:0000256" key="8">
    <source>
        <dbReference type="ARBA" id="ARBA00068674"/>
    </source>
</evidence>
<evidence type="ECO:0000256" key="7">
    <source>
        <dbReference type="ARBA" id="ARBA00025649"/>
    </source>
</evidence>
<dbReference type="SUPFAM" id="SSF52467">
    <property type="entry name" value="DHS-like NAD/FAD-binding domain"/>
    <property type="match status" value="1"/>
</dbReference>
<dbReference type="Proteomes" id="UP000185739">
    <property type="component" value="Chromosome"/>
</dbReference>
<dbReference type="GO" id="GO:0050660">
    <property type="term" value="F:flavin adenine dinucleotide binding"/>
    <property type="evidence" value="ECO:0007669"/>
    <property type="project" value="InterPro"/>
</dbReference>
<dbReference type="FunFam" id="3.40.50.620:FF:000041">
    <property type="entry name" value="Electron transfer flavoprotein alpha subunit"/>
    <property type="match status" value="1"/>
</dbReference>
<feature type="binding site" evidence="10">
    <location>
        <begin position="262"/>
        <end position="269"/>
    </location>
    <ligand>
        <name>FAD</name>
        <dbReference type="ChEBI" id="CHEBI:57692"/>
    </ligand>
</feature>
<keyword evidence="3" id="KW-0813">Transport</keyword>
<dbReference type="Pfam" id="PF00766">
    <property type="entry name" value="ETF_alpha"/>
    <property type="match status" value="1"/>
</dbReference>
<feature type="binding site" evidence="10">
    <location>
        <begin position="245"/>
        <end position="249"/>
    </location>
    <ligand>
        <name>FAD</name>
        <dbReference type="ChEBI" id="CHEBI:57692"/>
    </ligand>
</feature>
<evidence type="ECO:0000256" key="10">
    <source>
        <dbReference type="PIRSR" id="PIRSR000089-1"/>
    </source>
</evidence>
<keyword evidence="5 10" id="KW-0274">FAD</keyword>
<protein>
    <recommendedName>
        <fullName evidence="8">Electron transfer flavoprotein subunit alpha</fullName>
    </recommendedName>
    <alternativeName>
        <fullName evidence="9">Electron transfer flavoprotein large subunit</fullName>
    </alternativeName>
</protein>
<gene>
    <name evidence="12" type="ORF">Tchl_1418</name>
</gene>
<sequence>MTILVIAEHDNHSIKAATLNTVSAAAKLGTLLAADIHVLVAGAGCGAAAEAAAKIAGVAKLRVCDAPHYEAQTAENVAELVQGLAGDYSHVLVPATSAGKNMLPRVAALLDVAQISDIVAIESADTFVRPIYAGNALATVKSADAIKLITVRTTAFDAAGEGSAAPVEAVAAAADLGVAALVGREITKSARPELGAAKIIVSGGRGLGSGENYHALLEPLADKLGAALGASRAAVDAGYVPNDYQVGQTGKIVAPQLYIAVGISGAIQHLAGMKDSKVIVAINKDPEAPIFQVADYGLVGDLFETVPELAAAIAR</sequence>
<evidence type="ECO:0000256" key="9">
    <source>
        <dbReference type="ARBA" id="ARBA00079299"/>
    </source>
</evidence>
<dbReference type="PIRSF" id="PIRSF000089">
    <property type="entry name" value="Electra_flavoP_a"/>
    <property type="match status" value="1"/>
</dbReference>
<evidence type="ECO:0000256" key="5">
    <source>
        <dbReference type="ARBA" id="ARBA00022827"/>
    </source>
</evidence>
<dbReference type="SUPFAM" id="SSF52402">
    <property type="entry name" value="Adenine nucleotide alpha hydrolases-like"/>
    <property type="match status" value="1"/>
</dbReference>
<feature type="binding site" evidence="10">
    <location>
        <position position="283"/>
    </location>
    <ligand>
        <name>FAD</name>
        <dbReference type="ChEBI" id="CHEBI:57692"/>
    </ligand>
</feature>
<evidence type="ECO:0000256" key="2">
    <source>
        <dbReference type="ARBA" id="ARBA00011355"/>
    </source>
</evidence>
<dbReference type="KEGG" id="tcl:Tchl_1418"/>
<feature type="binding site" evidence="10">
    <location>
        <position position="205"/>
    </location>
    <ligand>
        <name>FAD</name>
        <dbReference type="ChEBI" id="CHEBI:57692"/>
    </ligand>
</feature>
<dbReference type="AlphaFoldDB" id="A0A1L6FBH4"/>
<dbReference type="EMBL" id="CP018839">
    <property type="protein sequence ID" value="APR04277.1"/>
    <property type="molecule type" value="Genomic_DNA"/>
</dbReference>
<evidence type="ECO:0000256" key="3">
    <source>
        <dbReference type="ARBA" id="ARBA00022448"/>
    </source>
</evidence>
<keyword evidence="6" id="KW-0249">Electron transport</keyword>
<organism evidence="12 13">
    <name type="scientific">Thauera chlorobenzoica</name>
    <dbReference type="NCBI Taxonomy" id="96773"/>
    <lineage>
        <taxon>Bacteria</taxon>
        <taxon>Pseudomonadati</taxon>
        <taxon>Pseudomonadota</taxon>
        <taxon>Betaproteobacteria</taxon>
        <taxon>Rhodocyclales</taxon>
        <taxon>Zoogloeaceae</taxon>
        <taxon>Thauera</taxon>
    </lineage>
</organism>
<dbReference type="GO" id="GO:0009055">
    <property type="term" value="F:electron transfer activity"/>
    <property type="evidence" value="ECO:0007669"/>
    <property type="project" value="InterPro"/>
</dbReference>
<dbReference type="PROSITE" id="PS00696">
    <property type="entry name" value="ETF_ALPHA"/>
    <property type="match status" value="1"/>
</dbReference>
<dbReference type="GO" id="GO:0033539">
    <property type="term" value="P:fatty acid beta-oxidation using acyl-CoA dehydrogenase"/>
    <property type="evidence" value="ECO:0007669"/>
    <property type="project" value="TreeGrafter"/>
</dbReference>
<comment type="function">
    <text evidence="7">The electron transfer flavoprotein serves as a specific electron acceptor for other dehydrogenases. It transfers the electrons to the main respiratory chain via ETF-ubiquinone oxidoreductase (ETF dehydrogenase).</text>
</comment>
<comment type="similarity">
    <text evidence="1">Belongs to the ETF alpha-subunit/FixB family.</text>
</comment>
<dbReference type="InterPro" id="IPR014731">
    <property type="entry name" value="ETF_asu_C"/>
</dbReference>
<dbReference type="Pfam" id="PF01012">
    <property type="entry name" value="ETF"/>
    <property type="match status" value="1"/>
</dbReference>
<feature type="binding site" evidence="10">
    <location>
        <begin position="231"/>
        <end position="232"/>
    </location>
    <ligand>
        <name>FAD</name>
        <dbReference type="ChEBI" id="CHEBI:57692"/>
    </ligand>
</feature>
<dbReference type="RefSeq" id="WP_075147775.1">
    <property type="nucleotide sequence ID" value="NZ_CP018839.1"/>
</dbReference>
<dbReference type="Gene3D" id="3.40.50.620">
    <property type="entry name" value="HUPs"/>
    <property type="match status" value="1"/>
</dbReference>
<dbReference type="InterPro" id="IPR014729">
    <property type="entry name" value="Rossmann-like_a/b/a_fold"/>
</dbReference>
<comment type="cofactor">
    <cofactor evidence="10">
        <name>FAD</name>
        <dbReference type="ChEBI" id="CHEBI:57692"/>
    </cofactor>
    <text evidence="10">Binds 1 FAD per dimer.</text>
</comment>
<dbReference type="PANTHER" id="PTHR43153">
    <property type="entry name" value="ELECTRON TRANSFER FLAVOPROTEIN ALPHA"/>
    <property type="match status" value="1"/>
</dbReference>